<accession>A0A937VXN7</accession>
<dbReference type="Pfam" id="PF05685">
    <property type="entry name" value="Uma2"/>
    <property type="match status" value="1"/>
</dbReference>
<dbReference type="Gene3D" id="3.90.1570.10">
    <property type="entry name" value="tt1808, chain A"/>
    <property type="match status" value="1"/>
</dbReference>
<keyword evidence="1" id="KW-0175">Coiled coil</keyword>
<keyword evidence="3" id="KW-0378">Hydrolase</keyword>
<reference evidence="3" key="1">
    <citation type="submission" date="2019-03" db="EMBL/GenBank/DDBJ databases">
        <title>Lake Tanganyika Metagenome-Assembled Genomes (MAGs).</title>
        <authorList>
            <person name="Tran P."/>
        </authorList>
    </citation>
    <scope>NUCLEOTIDE SEQUENCE</scope>
    <source>
        <strain evidence="3">K_DeepCast_65m_m2_066</strain>
    </source>
</reference>
<feature type="coiled-coil region" evidence="1">
    <location>
        <begin position="206"/>
        <end position="240"/>
    </location>
</feature>
<proteinExistence type="predicted"/>
<gene>
    <name evidence="3" type="ORF">FJZ47_04290</name>
</gene>
<dbReference type="Proteomes" id="UP000712673">
    <property type="component" value="Unassembled WGS sequence"/>
</dbReference>
<dbReference type="AlphaFoldDB" id="A0A937VXN7"/>
<evidence type="ECO:0000313" key="3">
    <source>
        <dbReference type="EMBL" id="MBM3223009.1"/>
    </source>
</evidence>
<dbReference type="CDD" id="cd06260">
    <property type="entry name" value="DUF820-like"/>
    <property type="match status" value="1"/>
</dbReference>
<keyword evidence="3" id="KW-0540">Nuclease</keyword>
<dbReference type="InterPro" id="IPR011335">
    <property type="entry name" value="Restrct_endonuc-II-like"/>
</dbReference>
<evidence type="ECO:0000259" key="2">
    <source>
        <dbReference type="Pfam" id="PF05685"/>
    </source>
</evidence>
<keyword evidence="3" id="KW-0255">Endonuclease</keyword>
<dbReference type="EMBL" id="VGLS01000083">
    <property type="protein sequence ID" value="MBM3223009.1"/>
    <property type="molecule type" value="Genomic_DNA"/>
</dbReference>
<dbReference type="InterPro" id="IPR012296">
    <property type="entry name" value="Nuclease_put_TT1808"/>
</dbReference>
<feature type="domain" description="Putative restriction endonuclease" evidence="2">
    <location>
        <begin position="38"/>
        <end position="171"/>
    </location>
</feature>
<dbReference type="PANTHER" id="PTHR33352:SF3">
    <property type="entry name" value="SLR1612 PROTEIN"/>
    <property type="match status" value="1"/>
</dbReference>
<evidence type="ECO:0000313" key="4">
    <source>
        <dbReference type="Proteomes" id="UP000712673"/>
    </source>
</evidence>
<protein>
    <submittedName>
        <fullName evidence="3">Uma2 family endonuclease</fullName>
    </submittedName>
</protein>
<evidence type="ECO:0000256" key="1">
    <source>
        <dbReference type="SAM" id="Coils"/>
    </source>
</evidence>
<dbReference type="InterPro" id="IPR008538">
    <property type="entry name" value="Uma2"/>
</dbReference>
<name>A0A937VXN7_UNCTE</name>
<organism evidence="3 4">
    <name type="scientific">Tectimicrobiota bacterium</name>
    <dbReference type="NCBI Taxonomy" id="2528274"/>
    <lineage>
        <taxon>Bacteria</taxon>
        <taxon>Pseudomonadati</taxon>
        <taxon>Nitrospinota/Tectimicrobiota group</taxon>
        <taxon>Candidatus Tectimicrobiota</taxon>
    </lineage>
</organism>
<dbReference type="PANTHER" id="PTHR33352">
    <property type="entry name" value="SLR1095 PROTEIN"/>
    <property type="match status" value="1"/>
</dbReference>
<comment type="caution">
    <text evidence="3">The sequence shown here is derived from an EMBL/GenBank/DDBJ whole genome shotgun (WGS) entry which is preliminary data.</text>
</comment>
<dbReference type="GO" id="GO:0004519">
    <property type="term" value="F:endonuclease activity"/>
    <property type="evidence" value="ECO:0007669"/>
    <property type="project" value="UniProtKB-KW"/>
</dbReference>
<dbReference type="SUPFAM" id="SSF52980">
    <property type="entry name" value="Restriction endonuclease-like"/>
    <property type="match status" value="1"/>
</dbReference>
<sequence length="240" mass="27970">MSQVIEVVERYILPDLPTIDLPAEDGMPLESDWHRGQMNVLIDSVAYRWRDRQDFFVGGNMFIYYSLQQVRNRDYRGPDFFVVKDIDGSVPRQTWVTWEENGRYPDVIIELMSPSTAHEDLGPKKALYERTFHTADYFCYDPDTDTLWGWHLGPHGYEPLQPDSHGWLWSVMLDAWVGTWDGTYLQKPARWLRLFDAHGCLIPTEAEATRQQAEAAHRRADVAEAEIARLRALLAQQQRD</sequence>